<organism evidence="1 2">
    <name type="scientific">Amborella trichopoda</name>
    <dbReference type="NCBI Taxonomy" id="13333"/>
    <lineage>
        <taxon>Eukaryota</taxon>
        <taxon>Viridiplantae</taxon>
        <taxon>Streptophyta</taxon>
        <taxon>Embryophyta</taxon>
        <taxon>Tracheophyta</taxon>
        <taxon>Spermatophyta</taxon>
        <taxon>Magnoliopsida</taxon>
        <taxon>Amborellales</taxon>
        <taxon>Amborellaceae</taxon>
        <taxon>Amborella</taxon>
    </lineage>
</organism>
<name>U5DA65_AMBTC</name>
<reference evidence="2" key="1">
    <citation type="journal article" date="2013" name="Science">
        <title>The Amborella genome and the evolution of flowering plants.</title>
        <authorList>
            <consortium name="Amborella Genome Project"/>
        </authorList>
    </citation>
    <scope>NUCLEOTIDE SEQUENCE [LARGE SCALE GENOMIC DNA]</scope>
</reference>
<keyword evidence="2" id="KW-1185">Reference proteome</keyword>
<dbReference type="Gramene" id="ERN19399">
    <property type="protein sequence ID" value="ERN19399"/>
    <property type="gene ID" value="AMTR_s00069p00153770"/>
</dbReference>
<evidence type="ECO:0000313" key="1">
    <source>
        <dbReference type="EMBL" id="ERN19399.1"/>
    </source>
</evidence>
<dbReference type="AlphaFoldDB" id="U5DA65"/>
<dbReference type="Proteomes" id="UP000017836">
    <property type="component" value="Unassembled WGS sequence"/>
</dbReference>
<evidence type="ECO:0000313" key="2">
    <source>
        <dbReference type="Proteomes" id="UP000017836"/>
    </source>
</evidence>
<protein>
    <submittedName>
        <fullName evidence="1">Uncharacterized protein</fullName>
    </submittedName>
</protein>
<sequence>METYGESDDLENPLQFQRYLERRIGSLLQTYSKLAVCIPLKANRLGGLDTPLSLYGCHHSGHALNDLIKKHSQLLRMLGITPHILNQNVLWWYGKMDLKLTSHIGSVFLVVWEDGSEVDFSYRKSVTTRAELLSAAIAFEFWSRFCH</sequence>
<dbReference type="EMBL" id="KI392069">
    <property type="protein sequence ID" value="ERN19399.1"/>
    <property type="molecule type" value="Genomic_DNA"/>
</dbReference>
<dbReference type="HOGENOM" id="CLU_1770562_0_0_1"/>
<accession>U5DA65</accession>
<proteinExistence type="predicted"/>
<gene>
    <name evidence="1" type="ORF">AMTR_s00069p00153770</name>
</gene>